<protein>
    <recommendedName>
        <fullName evidence="2">histidine kinase</fullName>
        <ecNumber evidence="2">2.7.13.3</ecNumber>
    </recommendedName>
</protein>
<accession>A0ABP8HHI2</accession>
<dbReference type="InterPro" id="IPR050482">
    <property type="entry name" value="Sensor_HK_TwoCompSys"/>
</dbReference>
<feature type="domain" description="Histidine kinase" evidence="10">
    <location>
        <begin position="69"/>
        <end position="261"/>
    </location>
</feature>
<dbReference type="InterPro" id="IPR011712">
    <property type="entry name" value="Sig_transdc_His_kin_sub3_dim/P"/>
</dbReference>
<comment type="catalytic activity">
    <reaction evidence="1">
        <text>ATP + protein L-histidine = ADP + protein N-phospho-L-histidine.</text>
        <dbReference type="EC" id="2.7.13.3"/>
    </reaction>
</comment>
<dbReference type="CDD" id="cd16917">
    <property type="entry name" value="HATPase_UhpB-NarQ-NarX-like"/>
    <property type="match status" value="1"/>
</dbReference>
<feature type="transmembrane region" description="Helical" evidence="9">
    <location>
        <begin position="12"/>
        <end position="31"/>
    </location>
</feature>
<dbReference type="RefSeq" id="WP_345257264.1">
    <property type="nucleotide sequence ID" value="NZ_BAABGY010000011.1"/>
</dbReference>
<evidence type="ECO:0000256" key="9">
    <source>
        <dbReference type="SAM" id="Phobius"/>
    </source>
</evidence>
<proteinExistence type="predicted"/>
<name>A0ABP8HHI2_9BACT</name>
<dbReference type="Gene3D" id="3.30.565.10">
    <property type="entry name" value="Histidine kinase-like ATPase, C-terminal domain"/>
    <property type="match status" value="1"/>
</dbReference>
<dbReference type="Pfam" id="PF02518">
    <property type="entry name" value="HATPase_c"/>
    <property type="match status" value="1"/>
</dbReference>
<evidence type="ECO:0000313" key="12">
    <source>
        <dbReference type="Proteomes" id="UP001501725"/>
    </source>
</evidence>
<keyword evidence="12" id="KW-1185">Reference proteome</keyword>
<reference evidence="12" key="1">
    <citation type="journal article" date="2019" name="Int. J. Syst. Evol. Microbiol.">
        <title>The Global Catalogue of Microorganisms (GCM) 10K type strain sequencing project: providing services to taxonomists for standard genome sequencing and annotation.</title>
        <authorList>
            <consortium name="The Broad Institute Genomics Platform"/>
            <consortium name="The Broad Institute Genome Sequencing Center for Infectious Disease"/>
            <person name="Wu L."/>
            <person name="Ma J."/>
        </authorList>
    </citation>
    <scope>NUCLEOTIDE SEQUENCE [LARGE SCALE GENOMIC DNA]</scope>
    <source>
        <strain evidence="12">JCM 17919</strain>
    </source>
</reference>
<evidence type="ECO:0000313" key="11">
    <source>
        <dbReference type="EMBL" id="GAA4339416.1"/>
    </source>
</evidence>
<evidence type="ECO:0000256" key="3">
    <source>
        <dbReference type="ARBA" id="ARBA00022553"/>
    </source>
</evidence>
<keyword evidence="3" id="KW-0597">Phosphoprotein</keyword>
<evidence type="ECO:0000256" key="8">
    <source>
        <dbReference type="ARBA" id="ARBA00023012"/>
    </source>
</evidence>
<keyword evidence="9" id="KW-0812">Transmembrane</keyword>
<dbReference type="SMART" id="SM00387">
    <property type="entry name" value="HATPase_c"/>
    <property type="match status" value="1"/>
</dbReference>
<dbReference type="Proteomes" id="UP001501725">
    <property type="component" value="Unassembled WGS sequence"/>
</dbReference>
<keyword evidence="7" id="KW-0067">ATP-binding</keyword>
<gene>
    <name evidence="11" type="ORF">GCM10023184_36510</name>
</gene>
<keyword evidence="5" id="KW-0547">Nucleotide-binding</keyword>
<keyword evidence="4" id="KW-0808">Transferase</keyword>
<dbReference type="InterPro" id="IPR036890">
    <property type="entry name" value="HATPase_C_sf"/>
</dbReference>
<dbReference type="EMBL" id="BAABGY010000011">
    <property type="protein sequence ID" value="GAA4339416.1"/>
    <property type="molecule type" value="Genomic_DNA"/>
</dbReference>
<dbReference type="SUPFAM" id="SSF55874">
    <property type="entry name" value="ATPase domain of HSP90 chaperone/DNA topoisomerase II/histidine kinase"/>
    <property type="match status" value="1"/>
</dbReference>
<comment type="caution">
    <text evidence="11">The sequence shown here is derived from an EMBL/GenBank/DDBJ whole genome shotgun (WGS) entry which is preliminary data.</text>
</comment>
<keyword evidence="9" id="KW-0472">Membrane</keyword>
<evidence type="ECO:0000256" key="1">
    <source>
        <dbReference type="ARBA" id="ARBA00000085"/>
    </source>
</evidence>
<dbReference type="InterPro" id="IPR003594">
    <property type="entry name" value="HATPase_dom"/>
</dbReference>
<dbReference type="PROSITE" id="PS50109">
    <property type="entry name" value="HIS_KIN"/>
    <property type="match status" value="1"/>
</dbReference>
<organism evidence="11 12">
    <name type="scientific">Flaviaesturariibacter amylovorans</name>
    <dbReference type="NCBI Taxonomy" id="1084520"/>
    <lineage>
        <taxon>Bacteria</taxon>
        <taxon>Pseudomonadati</taxon>
        <taxon>Bacteroidota</taxon>
        <taxon>Chitinophagia</taxon>
        <taxon>Chitinophagales</taxon>
        <taxon>Chitinophagaceae</taxon>
        <taxon>Flaviaestuariibacter</taxon>
    </lineage>
</organism>
<dbReference type="PANTHER" id="PTHR24421:SF10">
    <property type="entry name" value="NITRATE_NITRITE SENSOR PROTEIN NARQ"/>
    <property type="match status" value="1"/>
</dbReference>
<dbReference type="Pfam" id="PF07730">
    <property type="entry name" value="HisKA_3"/>
    <property type="match status" value="1"/>
</dbReference>
<evidence type="ECO:0000256" key="6">
    <source>
        <dbReference type="ARBA" id="ARBA00022777"/>
    </source>
</evidence>
<evidence type="ECO:0000256" key="4">
    <source>
        <dbReference type="ARBA" id="ARBA00022679"/>
    </source>
</evidence>
<dbReference type="InterPro" id="IPR005467">
    <property type="entry name" value="His_kinase_dom"/>
</dbReference>
<dbReference type="PANTHER" id="PTHR24421">
    <property type="entry name" value="NITRATE/NITRITE SENSOR PROTEIN NARX-RELATED"/>
    <property type="match status" value="1"/>
</dbReference>
<keyword evidence="6" id="KW-0418">Kinase</keyword>
<dbReference type="EC" id="2.7.13.3" evidence="2"/>
<sequence length="261" mass="28276">MADRFDEVVIMIILASLLLLLLAVIVIVSVIKYKQRQRRHVEEKNAIRQQFNQELLHTRIEIQEQTLKHIAQEIHDNIGQTLSLAKLHLNTIGTREGHEGAEKLGTTKDLVSKAIVDLRGLSRTLNSDAVLSGGLLKAVESELALIGRAGVFTTSLEITGQPVSLDPQKELILFRIVQEALNNSIKHSEASRIVVSLSYGENSVCTSVADNGKGAVRAPAADQPGGTGLLNMKSRSEIIGGTFSFTSAASGTEVRVILPTN</sequence>
<keyword evidence="9" id="KW-1133">Transmembrane helix</keyword>
<evidence type="ECO:0000259" key="10">
    <source>
        <dbReference type="PROSITE" id="PS50109"/>
    </source>
</evidence>
<evidence type="ECO:0000256" key="5">
    <source>
        <dbReference type="ARBA" id="ARBA00022741"/>
    </source>
</evidence>
<dbReference type="Gene3D" id="1.20.5.1930">
    <property type="match status" value="1"/>
</dbReference>
<evidence type="ECO:0000256" key="7">
    <source>
        <dbReference type="ARBA" id="ARBA00022840"/>
    </source>
</evidence>
<keyword evidence="8" id="KW-0902">Two-component regulatory system</keyword>
<evidence type="ECO:0000256" key="2">
    <source>
        <dbReference type="ARBA" id="ARBA00012438"/>
    </source>
</evidence>